<sequence>MRCYYMKSKFYFILCVHIIFIWSMQAHANKYVQLNNCQFELPAEFEKVSKNGTEMFLRKRPYARIIITSQLRIPISSKEQSKAADTELGRILLFEGELAGMNVRLTDIEDLTFSPIWFVDTNSGDEYLITAGLSLTEIETLIRTRSCTRTGNNN</sequence>
<evidence type="ECO:0008006" key="4">
    <source>
        <dbReference type="Google" id="ProtNLM"/>
    </source>
</evidence>
<feature type="chain" id="PRO_5004200366" description="DUF4367 domain-containing protein" evidence="1">
    <location>
        <begin position="29"/>
        <end position="154"/>
    </location>
</feature>
<feature type="signal peptide" evidence="1">
    <location>
        <begin position="1"/>
        <end position="28"/>
    </location>
</feature>
<keyword evidence="1" id="KW-0732">Signal</keyword>
<organism evidence="2 3">
    <name type="scientific">Saccharophagus degradans (strain 2-40 / ATCC 43961 / DSM 17024)</name>
    <dbReference type="NCBI Taxonomy" id="203122"/>
    <lineage>
        <taxon>Bacteria</taxon>
        <taxon>Pseudomonadati</taxon>
        <taxon>Pseudomonadota</taxon>
        <taxon>Gammaproteobacteria</taxon>
        <taxon>Cellvibrionales</taxon>
        <taxon>Cellvibrionaceae</taxon>
        <taxon>Saccharophagus</taxon>
    </lineage>
</organism>
<dbReference type="Proteomes" id="UP000001947">
    <property type="component" value="Chromosome"/>
</dbReference>
<name>Q21EK9_SACD2</name>
<evidence type="ECO:0000313" key="3">
    <source>
        <dbReference type="Proteomes" id="UP000001947"/>
    </source>
</evidence>
<evidence type="ECO:0000313" key="2">
    <source>
        <dbReference type="EMBL" id="ABD82870.1"/>
    </source>
</evidence>
<dbReference type="KEGG" id="sde:Sde_3615"/>
<protein>
    <recommendedName>
        <fullName evidence="4">DUF4367 domain-containing protein</fullName>
    </recommendedName>
</protein>
<evidence type="ECO:0000256" key="1">
    <source>
        <dbReference type="SAM" id="SignalP"/>
    </source>
</evidence>
<accession>Q21EK9</accession>
<keyword evidence="3" id="KW-1185">Reference proteome</keyword>
<reference evidence="2 3" key="1">
    <citation type="journal article" date="2008" name="PLoS Genet.">
        <title>Complete genome sequence of the complex carbohydrate-degrading marine bacterium, Saccharophagus degradans strain 2-40 T.</title>
        <authorList>
            <person name="Weiner R.M."/>
            <person name="Taylor L.E.II."/>
            <person name="Henrissat B."/>
            <person name="Hauser L."/>
            <person name="Land M."/>
            <person name="Coutinho P.M."/>
            <person name="Rancurel C."/>
            <person name="Saunders E.H."/>
            <person name="Longmire A.G."/>
            <person name="Zhang H."/>
            <person name="Bayer E.A."/>
            <person name="Gilbert H.J."/>
            <person name="Larimer F."/>
            <person name="Zhulin I.B."/>
            <person name="Ekborg N.A."/>
            <person name="Lamed R."/>
            <person name="Richardson P.M."/>
            <person name="Borovok I."/>
            <person name="Hutcheson S."/>
        </authorList>
    </citation>
    <scope>NUCLEOTIDE SEQUENCE [LARGE SCALE GENOMIC DNA]</scope>
    <source>
        <strain evidence="3">2-40 / ATCC 43961 / DSM 17024</strain>
    </source>
</reference>
<gene>
    <name evidence="2" type="ordered locus">Sde_3615</name>
</gene>
<dbReference type="HOGENOM" id="CLU_1702970_0_0_6"/>
<dbReference type="EMBL" id="CP000282">
    <property type="protein sequence ID" value="ABD82870.1"/>
    <property type="molecule type" value="Genomic_DNA"/>
</dbReference>
<proteinExistence type="predicted"/>
<dbReference type="AlphaFoldDB" id="Q21EK9"/>